<reference evidence="1" key="1">
    <citation type="submission" date="2020-10" db="EMBL/GenBank/DDBJ databases">
        <authorList>
            <person name="Lu T."/>
            <person name="Wang Q."/>
            <person name="Han X."/>
        </authorList>
    </citation>
    <scope>NUCLEOTIDE SEQUENCE</scope>
    <source>
        <strain evidence="1">WQ 117</strain>
    </source>
</reference>
<protein>
    <submittedName>
        <fullName evidence="1">Uncharacterized protein</fullName>
    </submittedName>
</protein>
<evidence type="ECO:0000313" key="1">
    <source>
        <dbReference type="EMBL" id="MBF0596800.1"/>
    </source>
</evidence>
<gene>
    <name evidence="1" type="ORF">IM532_04945</name>
</gene>
<evidence type="ECO:0000313" key="2">
    <source>
        <dbReference type="Proteomes" id="UP000608754"/>
    </source>
</evidence>
<sequence length="201" mass="24580">MKSLDLNELYNSLFYHFNNNDYPNWESEYIKVLNYLGYYDESIKQSYLDFKKYLDKKNASIKKVHLDMEEKIPNIFEGYDENINDIIYRYFQIFKNKDNFYKDNGVDLKQSQSYFFKDLIEYLNYQRAEFPYNEKIKNDLMIFSSINKDIGDINNNSNYYVIELKNKYNSEFDFQNNLNCPINFLETFKNRLKKPLEWSDL</sequence>
<organism evidence="1 2">
    <name type="scientific">Faecalibacter rhinopitheci</name>
    <dbReference type="NCBI Taxonomy" id="2779678"/>
    <lineage>
        <taxon>Bacteria</taxon>
        <taxon>Pseudomonadati</taxon>
        <taxon>Bacteroidota</taxon>
        <taxon>Flavobacteriia</taxon>
        <taxon>Flavobacteriales</taxon>
        <taxon>Weeksellaceae</taxon>
        <taxon>Faecalibacter</taxon>
    </lineage>
</organism>
<dbReference type="EMBL" id="JADGIK010000002">
    <property type="protein sequence ID" value="MBF0596800.1"/>
    <property type="molecule type" value="Genomic_DNA"/>
</dbReference>
<dbReference type="AlphaFoldDB" id="A0A8J7K9X8"/>
<accession>A0A8J7K9X8</accession>
<name>A0A8J7K9X8_9FLAO</name>
<dbReference type="RefSeq" id="WP_194182323.1">
    <property type="nucleotide sequence ID" value="NZ_JADGIK010000002.1"/>
</dbReference>
<comment type="caution">
    <text evidence="1">The sequence shown here is derived from an EMBL/GenBank/DDBJ whole genome shotgun (WGS) entry which is preliminary data.</text>
</comment>
<proteinExistence type="predicted"/>
<dbReference type="Proteomes" id="UP000608754">
    <property type="component" value="Unassembled WGS sequence"/>
</dbReference>
<keyword evidence="2" id="KW-1185">Reference proteome</keyword>